<dbReference type="EMBL" id="QURH01000984">
    <property type="protein sequence ID" value="RFU37306.1"/>
    <property type="molecule type" value="Genomic_DNA"/>
</dbReference>
<accession>A0A372JBV1</accession>
<keyword evidence="4" id="KW-0276">Fatty acid metabolism</keyword>
<gene>
    <name evidence="8" type="ORF">DZF91_33530</name>
</gene>
<keyword evidence="6" id="KW-0511">Multifunctional enzyme</keyword>
<dbReference type="CDD" id="cd00833">
    <property type="entry name" value="PKS"/>
    <property type="match status" value="1"/>
</dbReference>
<keyword evidence="9" id="KW-1185">Reference proteome</keyword>
<dbReference type="InterPro" id="IPR014030">
    <property type="entry name" value="Ketoacyl_synth_N"/>
</dbReference>
<keyword evidence="2" id="KW-0597">Phosphoprotein</keyword>
<feature type="non-terminal residue" evidence="8">
    <location>
        <position position="502"/>
    </location>
</feature>
<name>A0A372JBV1_9ACTN</name>
<organism evidence="8 9">
    <name type="scientific">Actinomadura logoneensis</name>
    <dbReference type="NCBI Taxonomy" id="2293572"/>
    <lineage>
        <taxon>Bacteria</taxon>
        <taxon>Bacillati</taxon>
        <taxon>Actinomycetota</taxon>
        <taxon>Actinomycetes</taxon>
        <taxon>Streptosporangiales</taxon>
        <taxon>Thermomonosporaceae</taxon>
        <taxon>Actinomadura</taxon>
    </lineage>
</organism>
<dbReference type="RefSeq" id="WP_147341510.1">
    <property type="nucleotide sequence ID" value="NZ_QURH01000984.1"/>
</dbReference>
<feature type="domain" description="Ketosynthase family 3 (KS3)" evidence="7">
    <location>
        <begin position="5"/>
        <end position="428"/>
    </location>
</feature>
<dbReference type="Gene3D" id="1.10.1240.100">
    <property type="match status" value="1"/>
</dbReference>
<keyword evidence="3" id="KW-0808">Transferase</keyword>
<dbReference type="Pfam" id="PF00109">
    <property type="entry name" value="ketoacyl-synt"/>
    <property type="match status" value="1"/>
</dbReference>
<dbReference type="PROSITE" id="PS00606">
    <property type="entry name" value="KS3_1"/>
    <property type="match status" value="1"/>
</dbReference>
<dbReference type="InterPro" id="IPR016039">
    <property type="entry name" value="Thiolase-like"/>
</dbReference>
<dbReference type="Pfam" id="PF22621">
    <property type="entry name" value="CurL-like_PKS_C"/>
    <property type="match status" value="1"/>
</dbReference>
<dbReference type="FunFam" id="3.40.47.10:FF:000042">
    <property type="entry name" value="Polyketide synthase Pks13"/>
    <property type="match status" value="1"/>
</dbReference>
<dbReference type="InterPro" id="IPR020841">
    <property type="entry name" value="PKS_Beta-ketoAc_synthase_dom"/>
</dbReference>
<dbReference type="GO" id="GO:0005737">
    <property type="term" value="C:cytoplasm"/>
    <property type="evidence" value="ECO:0007669"/>
    <property type="project" value="TreeGrafter"/>
</dbReference>
<dbReference type="PANTHER" id="PTHR43775:SF37">
    <property type="entry name" value="SI:DKEY-61P9.11"/>
    <property type="match status" value="1"/>
</dbReference>
<dbReference type="PROSITE" id="PS52004">
    <property type="entry name" value="KS3_2"/>
    <property type="match status" value="1"/>
</dbReference>
<evidence type="ECO:0000256" key="6">
    <source>
        <dbReference type="ARBA" id="ARBA00023268"/>
    </source>
</evidence>
<dbReference type="GO" id="GO:0006633">
    <property type="term" value="P:fatty acid biosynthetic process"/>
    <property type="evidence" value="ECO:0007669"/>
    <property type="project" value="InterPro"/>
</dbReference>
<dbReference type="InterPro" id="IPR018201">
    <property type="entry name" value="Ketoacyl_synth_AS"/>
</dbReference>
<dbReference type="InterPro" id="IPR050091">
    <property type="entry name" value="PKS_NRPS_Biosynth_Enz"/>
</dbReference>
<evidence type="ECO:0000313" key="8">
    <source>
        <dbReference type="EMBL" id="RFU37306.1"/>
    </source>
</evidence>
<dbReference type="GO" id="GO:0005886">
    <property type="term" value="C:plasma membrane"/>
    <property type="evidence" value="ECO:0007669"/>
    <property type="project" value="TreeGrafter"/>
</dbReference>
<comment type="caution">
    <text evidence="8">The sequence shown here is derived from an EMBL/GenBank/DDBJ whole genome shotgun (WGS) entry which is preliminary data.</text>
</comment>
<proteinExistence type="predicted"/>
<keyword evidence="5" id="KW-0443">Lipid metabolism</keyword>
<dbReference type="SMART" id="SM00825">
    <property type="entry name" value="PKS_KS"/>
    <property type="match status" value="1"/>
</dbReference>
<evidence type="ECO:0000256" key="5">
    <source>
        <dbReference type="ARBA" id="ARBA00023098"/>
    </source>
</evidence>
<dbReference type="GO" id="GO:0071770">
    <property type="term" value="P:DIM/DIP cell wall layer assembly"/>
    <property type="evidence" value="ECO:0007669"/>
    <property type="project" value="TreeGrafter"/>
</dbReference>
<protein>
    <submittedName>
        <fullName evidence="8">Polyketide synthase</fullName>
    </submittedName>
</protein>
<dbReference type="Gene3D" id="3.40.47.10">
    <property type="match status" value="1"/>
</dbReference>
<evidence type="ECO:0000313" key="9">
    <source>
        <dbReference type="Proteomes" id="UP000261811"/>
    </source>
</evidence>
<evidence type="ECO:0000256" key="2">
    <source>
        <dbReference type="ARBA" id="ARBA00022553"/>
    </source>
</evidence>
<sequence>MTGTGREIAIIGLACRFPGASDRDAFWRNLRDGVESISRFSAAELAAAGVPEDVLADPAYVRAQGVLQDADRFDAGFFGISPREADLMDPQQRVLLECAWETLEDAGYDPSRTGGRVGVYAGTYYNSYLPLLPPTGDDGEGFARAIANEKDYVATRLAYRLDLTGPALTVQTACSTSLVAVHLACRALLGGECDLALAGGATVRAAQVTGYLFRPGGIFSSDGHCRAFDDAAEGTVPGNGVGMVALKRLADARADGDRVLAVIRGSAVGNDGGDRAGFTAPGVAGQARVVAAAYEAAGVDPSTVSYVEAHGSATRLGDPIEVEALTRVFRAAGAVPGGCALGSVKTNIGHTHAAAGVAGLIKAVLALRHGLIPPSLHHDRPNAEIDFAAGPFAVARTALEWPRRDGPRRAGVSSFGMGGTGAHVVLEEPPATPVASPGPSGVRTLRLSARTEQALEEQTDRLAAHLADHPDADLADVAHTLARGRRAFAHRRTVVAADAAEA</sequence>
<reference evidence="8 9" key="1">
    <citation type="submission" date="2018-08" db="EMBL/GenBank/DDBJ databases">
        <title>Actinomadura jelena sp. nov., a novel Actinomycete isolated from soil in Chad.</title>
        <authorList>
            <person name="Shi L."/>
        </authorList>
    </citation>
    <scope>NUCLEOTIDE SEQUENCE [LARGE SCALE GENOMIC DNA]</scope>
    <source>
        <strain evidence="8 9">NEAU-G17</strain>
    </source>
</reference>
<evidence type="ECO:0000259" key="7">
    <source>
        <dbReference type="PROSITE" id="PS52004"/>
    </source>
</evidence>
<evidence type="ECO:0000256" key="3">
    <source>
        <dbReference type="ARBA" id="ARBA00022679"/>
    </source>
</evidence>
<keyword evidence="1" id="KW-0596">Phosphopantetheine</keyword>
<dbReference type="GO" id="GO:0004315">
    <property type="term" value="F:3-oxoacyl-[acyl-carrier-protein] synthase activity"/>
    <property type="evidence" value="ECO:0007669"/>
    <property type="project" value="InterPro"/>
</dbReference>
<evidence type="ECO:0000256" key="4">
    <source>
        <dbReference type="ARBA" id="ARBA00022832"/>
    </source>
</evidence>
<dbReference type="PANTHER" id="PTHR43775">
    <property type="entry name" value="FATTY ACID SYNTHASE"/>
    <property type="match status" value="1"/>
</dbReference>
<dbReference type="GO" id="GO:0004312">
    <property type="term" value="F:fatty acid synthase activity"/>
    <property type="evidence" value="ECO:0007669"/>
    <property type="project" value="TreeGrafter"/>
</dbReference>
<evidence type="ECO:0000256" key="1">
    <source>
        <dbReference type="ARBA" id="ARBA00022450"/>
    </source>
</evidence>
<dbReference type="Pfam" id="PF02801">
    <property type="entry name" value="Ketoacyl-synt_C"/>
    <property type="match status" value="1"/>
</dbReference>
<dbReference type="AlphaFoldDB" id="A0A372JBV1"/>
<dbReference type="Proteomes" id="UP000261811">
    <property type="component" value="Unassembled WGS sequence"/>
</dbReference>
<dbReference type="SUPFAM" id="SSF53901">
    <property type="entry name" value="Thiolase-like"/>
    <property type="match status" value="1"/>
</dbReference>
<dbReference type="InterPro" id="IPR014031">
    <property type="entry name" value="Ketoacyl_synth_C"/>
</dbReference>